<dbReference type="Pfam" id="PF07811">
    <property type="entry name" value="TadE"/>
    <property type="match status" value="1"/>
</dbReference>
<evidence type="ECO:0000313" key="2">
    <source>
        <dbReference type="EMBL" id="NNM74938.1"/>
    </source>
</evidence>
<organism evidence="2 3">
    <name type="scientific">Enterovirga aerilata</name>
    <dbReference type="NCBI Taxonomy" id="2730920"/>
    <lineage>
        <taxon>Bacteria</taxon>
        <taxon>Pseudomonadati</taxon>
        <taxon>Pseudomonadota</taxon>
        <taxon>Alphaproteobacteria</taxon>
        <taxon>Hyphomicrobiales</taxon>
        <taxon>Methylobacteriaceae</taxon>
        <taxon>Enterovirga</taxon>
    </lineage>
</organism>
<feature type="domain" description="TadE-like" evidence="1">
    <location>
        <begin position="35"/>
        <end position="73"/>
    </location>
</feature>
<dbReference type="AlphaFoldDB" id="A0A849IC06"/>
<reference evidence="2 3" key="1">
    <citation type="submission" date="2020-04" db="EMBL/GenBank/DDBJ databases">
        <title>Enterovirga sp. isolate from soil.</title>
        <authorList>
            <person name="Chea S."/>
            <person name="Kim D.-U."/>
        </authorList>
    </citation>
    <scope>NUCLEOTIDE SEQUENCE [LARGE SCALE GENOMIC DNA]</scope>
    <source>
        <strain evidence="2 3">DB1703</strain>
    </source>
</reference>
<dbReference type="EMBL" id="JABEPP010000007">
    <property type="protein sequence ID" value="NNM74938.1"/>
    <property type="molecule type" value="Genomic_DNA"/>
</dbReference>
<comment type="caution">
    <text evidence="2">The sequence shown here is derived from an EMBL/GenBank/DDBJ whole genome shotgun (WGS) entry which is preliminary data.</text>
</comment>
<proteinExistence type="predicted"/>
<evidence type="ECO:0000313" key="3">
    <source>
        <dbReference type="Proteomes" id="UP000564885"/>
    </source>
</evidence>
<sequence length="210" mass="22379">MSLPALPVRLAPARLRRAAGPLAARLAALHSSVAGVAAVEFALVLPVMVTMLLGMSEVTLAVNVDRKLTLLSRSLADLSSRVQTITTSELDDIFKASSIVLQPFSVPGLRMVVSQMYVEQVSGTVYRQSVNWSCARGTGATAKPLNVYESTVPSGFQTDKSYYMLIDVALPYTPMFGKAITGTITLAESTPWPIRNNTKVTLSGGCPSST</sequence>
<name>A0A849IC06_9HYPH</name>
<gene>
    <name evidence="2" type="ORF">HJG44_21485</name>
</gene>
<accession>A0A849IC06</accession>
<keyword evidence="3" id="KW-1185">Reference proteome</keyword>
<protein>
    <submittedName>
        <fullName evidence="2">Pilus assembly protein</fullName>
    </submittedName>
</protein>
<dbReference type="RefSeq" id="WP_171220451.1">
    <property type="nucleotide sequence ID" value="NZ_JABEPP010000007.1"/>
</dbReference>
<dbReference type="Proteomes" id="UP000564885">
    <property type="component" value="Unassembled WGS sequence"/>
</dbReference>
<dbReference type="InterPro" id="IPR012495">
    <property type="entry name" value="TadE-like_dom"/>
</dbReference>
<evidence type="ECO:0000259" key="1">
    <source>
        <dbReference type="Pfam" id="PF07811"/>
    </source>
</evidence>